<keyword evidence="1" id="KW-0812">Transmembrane</keyword>
<name>A0A6J5P8D3_9CAUD</name>
<protein>
    <submittedName>
        <fullName evidence="2">Uncharacterized protein</fullName>
    </submittedName>
</protein>
<evidence type="ECO:0000313" key="2">
    <source>
        <dbReference type="EMBL" id="CAB4166276.1"/>
    </source>
</evidence>
<gene>
    <name evidence="2" type="ORF">UFOVP847_20</name>
</gene>
<keyword evidence="1" id="KW-1133">Transmembrane helix</keyword>
<dbReference type="EMBL" id="LR796789">
    <property type="protein sequence ID" value="CAB4166276.1"/>
    <property type="molecule type" value="Genomic_DNA"/>
</dbReference>
<sequence length="77" mass="8964">MELLDLINSVMQWVVVPVAAGALMLYRTQQSHATQIAVLQAVHEANKEAHDREFKEMRENFRRIFEKLDTIEGVLRK</sequence>
<organism evidence="2">
    <name type="scientific">uncultured Caudovirales phage</name>
    <dbReference type="NCBI Taxonomy" id="2100421"/>
    <lineage>
        <taxon>Viruses</taxon>
        <taxon>Duplodnaviria</taxon>
        <taxon>Heunggongvirae</taxon>
        <taxon>Uroviricota</taxon>
        <taxon>Caudoviricetes</taxon>
        <taxon>Peduoviridae</taxon>
        <taxon>Maltschvirus</taxon>
        <taxon>Maltschvirus maltsch</taxon>
    </lineage>
</organism>
<evidence type="ECO:0000256" key="1">
    <source>
        <dbReference type="SAM" id="Phobius"/>
    </source>
</evidence>
<feature type="transmembrane region" description="Helical" evidence="1">
    <location>
        <begin position="6"/>
        <end position="26"/>
    </location>
</feature>
<accession>A0A6J5P8D3</accession>
<reference evidence="2" key="1">
    <citation type="submission" date="2020-04" db="EMBL/GenBank/DDBJ databases">
        <authorList>
            <person name="Chiriac C."/>
            <person name="Salcher M."/>
            <person name="Ghai R."/>
            <person name="Kavagutti S V."/>
        </authorList>
    </citation>
    <scope>NUCLEOTIDE SEQUENCE</scope>
</reference>
<proteinExistence type="predicted"/>
<keyword evidence="1" id="KW-0472">Membrane</keyword>